<protein>
    <submittedName>
        <fullName evidence="1">Uncharacterized protein</fullName>
    </submittedName>
</protein>
<accession>A0A0W8E7F0</accession>
<evidence type="ECO:0000313" key="1">
    <source>
        <dbReference type="EMBL" id="KUG04544.1"/>
    </source>
</evidence>
<sequence>MGLFDSSFLNYTPNLCGEVIANHILAVRISTKAGALCLSIINGFDQLWLGFAMATERKTSP</sequence>
<dbReference type="AlphaFoldDB" id="A0A0W8E7F0"/>
<name>A0A0W8E7F0_9ZZZZ</name>
<organism evidence="1">
    <name type="scientific">hydrocarbon metagenome</name>
    <dbReference type="NCBI Taxonomy" id="938273"/>
    <lineage>
        <taxon>unclassified sequences</taxon>
        <taxon>metagenomes</taxon>
        <taxon>ecological metagenomes</taxon>
    </lineage>
</organism>
<proteinExistence type="predicted"/>
<reference evidence="1" key="1">
    <citation type="journal article" date="2015" name="Proc. Natl. Acad. Sci. U.S.A.">
        <title>Networks of energetic and metabolic interactions define dynamics in microbial communities.</title>
        <authorList>
            <person name="Embree M."/>
            <person name="Liu J.K."/>
            <person name="Al-Bassam M.M."/>
            <person name="Zengler K."/>
        </authorList>
    </citation>
    <scope>NUCLEOTIDE SEQUENCE</scope>
</reference>
<comment type="caution">
    <text evidence="1">The sequence shown here is derived from an EMBL/GenBank/DDBJ whole genome shotgun (WGS) entry which is preliminary data.</text>
</comment>
<gene>
    <name evidence="1" type="ORF">ASZ90_018035</name>
</gene>
<dbReference type="EMBL" id="LNQE01001845">
    <property type="protein sequence ID" value="KUG04544.1"/>
    <property type="molecule type" value="Genomic_DNA"/>
</dbReference>